<keyword evidence="4" id="KW-0378">Hydrolase</keyword>
<feature type="region of interest" description="Disordered" evidence="1">
    <location>
        <begin position="223"/>
        <end position="243"/>
    </location>
</feature>
<feature type="domain" description="Restriction endonuclease type IV Mrr" evidence="3">
    <location>
        <begin position="40"/>
        <end position="150"/>
    </location>
</feature>
<comment type="caution">
    <text evidence="4">The sequence shown here is derived from an EMBL/GenBank/DDBJ whole genome shotgun (WGS) entry which is preliminary data.</text>
</comment>
<feature type="transmembrane region" description="Helical" evidence="2">
    <location>
        <begin position="176"/>
        <end position="194"/>
    </location>
</feature>
<feature type="region of interest" description="Disordered" evidence="1">
    <location>
        <begin position="307"/>
        <end position="326"/>
    </location>
</feature>
<dbReference type="RefSeq" id="WP_162377429.1">
    <property type="nucleotide sequence ID" value="NZ_JBHTKN010000007.1"/>
</dbReference>
<dbReference type="Proteomes" id="UP001597033">
    <property type="component" value="Unassembled WGS sequence"/>
</dbReference>
<evidence type="ECO:0000313" key="4">
    <source>
        <dbReference type="EMBL" id="MFD1043009.1"/>
    </source>
</evidence>
<reference evidence="5" key="1">
    <citation type="journal article" date="2019" name="Int. J. Syst. Evol. Microbiol.">
        <title>The Global Catalogue of Microorganisms (GCM) 10K type strain sequencing project: providing services to taxonomists for standard genome sequencing and annotation.</title>
        <authorList>
            <consortium name="The Broad Institute Genomics Platform"/>
            <consortium name="The Broad Institute Genome Sequencing Center for Infectious Disease"/>
            <person name="Wu L."/>
            <person name="Ma J."/>
        </authorList>
    </citation>
    <scope>NUCLEOTIDE SEQUENCE [LARGE SCALE GENOMIC DNA]</scope>
    <source>
        <strain evidence="5">CCUG 55854</strain>
    </source>
</reference>
<gene>
    <name evidence="4" type="ORF">ACFQ2N_11720</name>
</gene>
<keyword evidence="4" id="KW-0255">Endonuclease</keyword>
<dbReference type="EMBL" id="JBHTKN010000007">
    <property type="protein sequence ID" value="MFD1043009.1"/>
    <property type="molecule type" value="Genomic_DNA"/>
</dbReference>
<proteinExistence type="predicted"/>
<keyword evidence="2" id="KW-0812">Transmembrane</keyword>
<feature type="compositionally biased region" description="Low complexity" evidence="1">
    <location>
        <begin position="223"/>
        <end position="237"/>
    </location>
</feature>
<keyword evidence="2" id="KW-1133">Transmembrane helix</keyword>
<dbReference type="InterPro" id="IPR007560">
    <property type="entry name" value="Restrct_endonuc_IV_Mrr"/>
</dbReference>
<evidence type="ECO:0000313" key="5">
    <source>
        <dbReference type="Proteomes" id="UP001597033"/>
    </source>
</evidence>
<dbReference type="GO" id="GO:0016787">
    <property type="term" value="F:hydrolase activity"/>
    <property type="evidence" value="ECO:0007669"/>
    <property type="project" value="UniProtKB-KW"/>
</dbReference>
<keyword evidence="2" id="KW-0472">Membrane</keyword>
<protein>
    <submittedName>
        <fullName evidence="4">Restriction endonuclease</fullName>
        <ecNumber evidence="4">3.1.21.-</ecNumber>
    </submittedName>
</protein>
<name>A0ABW3M082_9GAMM</name>
<accession>A0ABW3M082</accession>
<evidence type="ECO:0000256" key="1">
    <source>
        <dbReference type="SAM" id="MobiDB-lite"/>
    </source>
</evidence>
<evidence type="ECO:0000259" key="3">
    <source>
        <dbReference type="Pfam" id="PF04471"/>
    </source>
</evidence>
<dbReference type="Pfam" id="PF04471">
    <property type="entry name" value="Mrr_cat"/>
    <property type="match status" value="1"/>
</dbReference>
<keyword evidence="4" id="KW-0540">Nuclease</keyword>
<evidence type="ECO:0000256" key="2">
    <source>
        <dbReference type="SAM" id="Phobius"/>
    </source>
</evidence>
<organism evidence="4 5">
    <name type="scientific">Pseudoxanthomonas kaohsiungensis</name>
    <dbReference type="NCBI Taxonomy" id="283923"/>
    <lineage>
        <taxon>Bacteria</taxon>
        <taxon>Pseudomonadati</taxon>
        <taxon>Pseudomonadota</taxon>
        <taxon>Gammaproteobacteria</taxon>
        <taxon>Lysobacterales</taxon>
        <taxon>Lysobacteraceae</taxon>
        <taxon>Pseudoxanthomonas</taxon>
    </lineage>
</organism>
<feature type="transmembrane region" description="Helical" evidence="2">
    <location>
        <begin position="6"/>
        <end position="24"/>
    </location>
</feature>
<dbReference type="GO" id="GO:0004519">
    <property type="term" value="F:endonuclease activity"/>
    <property type="evidence" value="ECO:0007669"/>
    <property type="project" value="UniProtKB-KW"/>
</dbReference>
<keyword evidence="5" id="KW-1185">Reference proteome</keyword>
<sequence length="326" mass="34790">MSSWILGLALAALAAVLAVLYLWLVRRPETETAAGLRALANLRWREFATIVGQAMQQRGLRDASLGPEPGGDSTSSQLLMTDGESRWLLSCKHGLAYRLGAASVEELAGAMDLAGARSGILLTEGRAERDALAAATERGIEVIDGRRLWPLLKPFMPVDTTRRIDRDAVAQAKRHTGIALGASLVLGLVVAVVLPRMESADGDSASPAAVAAPVAAQAAPAPAPAAPAAATPAPDQDAIQDNPDDATLLRYQGDIARTLSDVPGITRAYWLTRATLVIDRSGSDQMVWPLICGELERYPPLRASRVQLNPRPGSDEPVRWRQCRTM</sequence>
<dbReference type="EC" id="3.1.21.-" evidence="4"/>